<sequence length="136" mass="15379">MFMKENSLILIFAIFLGLTLNSCDRISENYRKEKEIENYTSPYKGLWTGNYSGNENGTLKIEVFKAGNLEIVRTLNNSQYSETFYGTITDYGAFNSTKSQSSGFTILGNLLSQNNTDPSGTWNKNNEAGTWQLKKQ</sequence>
<proteinExistence type="predicted"/>
<organism evidence="2 4">
    <name type="scientific">Kaistella antarctica</name>
    <dbReference type="NCBI Taxonomy" id="266748"/>
    <lineage>
        <taxon>Bacteria</taxon>
        <taxon>Pseudomonadati</taxon>
        <taxon>Bacteroidota</taxon>
        <taxon>Flavobacteriia</taxon>
        <taxon>Flavobacteriales</taxon>
        <taxon>Weeksellaceae</taxon>
        <taxon>Chryseobacterium group</taxon>
        <taxon>Kaistella</taxon>
    </lineage>
</organism>
<keyword evidence="3" id="KW-1185">Reference proteome</keyword>
<reference evidence="1 3" key="1">
    <citation type="submission" date="2014-07" db="EMBL/GenBank/DDBJ databases">
        <authorList>
            <person name="Pisani N.G."/>
            <person name="Newman J.D."/>
        </authorList>
    </citation>
    <scope>NUCLEOTIDE SEQUENCE [LARGE SCALE GENOMIC DNA]</scope>
    <source>
        <strain evidence="1 3">LMG 24720</strain>
    </source>
</reference>
<dbReference type="KEGG" id="cant:NCTC13489_01309"/>
<dbReference type="EMBL" id="LR134441">
    <property type="protein sequence ID" value="VEH99053.1"/>
    <property type="molecule type" value="Genomic_DNA"/>
</dbReference>
<dbReference type="AlphaFoldDB" id="A0A448NQS2"/>
<evidence type="ECO:0000313" key="3">
    <source>
        <dbReference type="Proteomes" id="UP000028349"/>
    </source>
</evidence>
<evidence type="ECO:0000313" key="2">
    <source>
        <dbReference type="EMBL" id="VEH99053.1"/>
    </source>
</evidence>
<protein>
    <submittedName>
        <fullName evidence="2">Uncharacterized protein</fullName>
    </submittedName>
</protein>
<name>A0A448NQS2_9FLAO</name>
<accession>A0A448NQS2</accession>
<reference evidence="2 4" key="2">
    <citation type="submission" date="2018-12" db="EMBL/GenBank/DDBJ databases">
        <authorList>
            <consortium name="Pathogen Informatics"/>
        </authorList>
    </citation>
    <scope>NUCLEOTIDE SEQUENCE [LARGE SCALE GENOMIC DNA]</scope>
    <source>
        <strain evidence="2 4">NCTC13489</strain>
    </source>
</reference>
<gene>
    <name evidence="1" type="ORF">HY04_11295</name>
    <name evidence="2" type="ORF">NCTC13489_01309</name>
</gene>
<evidence type="ECO:0000313" key="1">
    <source>
        <dbReference type="EMBL" id="KEY19023.1"/>
    </source>
</evidence>
<evidence type="ECO:0000313" key="4">
    <source>
        <dbReference type="Proteomes" id="UP000270036"/>
    </source>
</evidence>
<dbReference type="Proteomes" id="UP000028349">
    <property type="component" value="Unassembled WGS sequence"/>
</dbReference>
<dbReference type="STRING" id="266748.HY04_11295"/>
<dbReference type="Proteomes" id="UP000270036">
    <property type="component" value="Chromosome"/>
</dbReference>
<dbReference type="EMBL" id="JPEP01000002">
    <property type="protein sequence ID" value="KEY19023.1"/>
    <property type="molecule type" value="Genomic_DNA"/>
</dbReference>